<comment type="caution">
    <text evidence="1">The sequence shown here is derived from an EMBL/GenBank/DDBJ whole genome shotgun (WGS) entry which is preliminary data.</text>
</comment>
<accession>A0ABS4T9D3</accession>
<dbReference type="EMBL" id="JAGINW010000001">
    <property type="protein sequence ID" value="MBP2321034.1"/>
    <property type="molecule type" value="Genomic_DNA"/>
</dbReference>
<dbReference type="RefSeq" id="WP_209635648.1">
    <property type="nucleotide sequence ID" value="NZ_JAGINW010000001.1"/>
</dbReference>
<name>A0ABS4T9D3_9PSEU</name>
<reference evidence="1 2" key="1">
    <citation type="submission" date="2021-03" db="EMBL/GenBank/DDBJ databases">
        <title>Sequencing the genomes of 1000 actinobacteria strains.</title>
        <authorList>
            <person name="Klenk H.-P."/>
        </authorList>
    </citation>
    <scope>NUCLEOTIDE SEQUENCE [LARGE SCALE GENOMIC DNA]</scope>
    <source>
        <strain evidence="1 2">DSM 46670</strain>
    </source>
</reference>
<evidence type="ECO:0000313" key="2">
    <source>
        <dbReference type="Proteomes" id="UP001519332"/>
    </source>
</evidence>
<proteinExistence type="predicted"/>
<organism evidence="1 2">
    <name type="scientific">Kibdelosporangium banguiense</name>
    <dbReference type="NCBI Taxonomy" id="1365924"/>
    <lineage>
        <taxon>Bacteria</taxon>
        <taxon>Bacillati</taxon>
        <taxon>Actinomycetota</taxon>
        <taxon>Actinomycetes</taxon>
        <taxon>Pseudonocardiales</taxon>
        <taxon>Pseudonocardiaceae</taxon>
        <taxon>Kibdelosporangium</taxon>
    </lineage>
</organism>
<protein>
    <submittedName>
        <fullName evidence="1">Uncharacterized protein</fullName>
    </submittedName>
</protein>
<gene>
    <name evidence="1" type="ORF">JOF56_001419</name>
</gene>
<evidence type="ECO:0000313" key="1">
    <source>
        <dbReference type="EMBL" id="MBP2321034.1"/>
    </source>
</evidence>
<sequence length="141" mass="16434">MPEDDAGARERPTVRVVLQRHRNRIIEYLEVAASFDDQQEYERNVQIVHVPYEVINQWEDWFPKDPRHNFDFLDVYDAAEVDAVCQFQVAWEAAADALSDDYPPLSEVQALPEWEQLRSAAEVALTVFMKRGMMPEDHEVA</sequence>
<keyword evidence="2" id="KW-1185">Reference proteome</keyword>
<dbReference type="Proteomes" id="UP001519332">
    <property type="component" value="Unassembled WGS sequence"/>
</dbReference>